<keyword evidence="8 11" id="KW-1133">Transmembrane helix</keyword>
<evidence type="ECO:0000256" key="1">
    <source>
        <dbReference type="ARBA" id="ARBA00004429"/>
    </source>
</evidence>
<feature type="transmembrane region" description="Helical" evidence="11">
    <location>
        <begin position="233"/>
        <end position="258"/>
    </location>
</feature>
<dbReference type="InterPro" id="IPR011527">
    <property type="entry name" value="ABC1_TM_dom"/>
</dbReference>
<gene>
    <name evidence="14" type="ORF">CA984_00590</name>
</gene>
<dbReference type="SUPFAM" id="SSF52540">
    <property type="entry name" value="P-loop containing nucleoside triphosphate hydrolases"/>
    <property type="match status" value="1"/>
</dbReference>
<dbReference type="PANTHER" id="PTHR24221:SF646">
    <property type="entry name" value="HAEMOLYSIN SECRETION ATP-BINDING PROTEIN"/>
    <property type="match status" value="1"/>
</dbReference>
<dbReference type="PROSITE" id="PS00211">
    <property type="entry name" value="ABC_TRANSPORTER_1"/>
    <property type="match status" value="1"/>
</dbReference>
<dbReference type="RefSeq" id="WP_086566625.1">
    <property type="nucleotide sequence ID" value="NZ_NGFP01000002.1"/>
</dbReference>
<evidence type="ECO:0000313" key="14">
    <source>
        <dbReference type="EMBL" id="OUC99987.1"/>
    </source>
</evidence>
<evidence type="ECO:0000256" key="2">
    <source>
        <dbReference type="ARBA" id="ARBA00022448"/>
    </source>
</evidence>
<keyword evidence="9 11" id="KW-0472">Membrane</keyword>
<keyword evidence="4" id="KW-0997">Cell inner membrane</keyword>
<keyword evidence="2" id="KW-0813">Transport</keyword>
<evidence type="ECO:0000256" key="8">
    <source>
        <dbReference type="ARBA" id="ARBA00022989"/>
    </source>
</evidence>
<dbReference type="Gene3D" id="3.40.50.300">
    <property type="entry name" value="P-loop containing nucleotide triphosphate hydrolases"/>
    <property type="match status" value="1"/>
</dbReference>
<evidence type="ECO:0000256" key="11">
    <source>
        <dbReference type="SAM" id="Phobius"/>
    </source>
</evidence>
<dbReference type="InterPro" id="IPR036640">
    <property type="entry name" value="ABC1_TM_sf"/>
</dbReference>
<dbReference type="PROSITE" id="PS50893">
    <property type="entry name" value="ABC_TRANSPORTER_2"/>
    <property type="match status" value="1"/>
</dbReference>
<feature type="domain" description="ABC transporter" evidence="12">
    <location>
        <begin position="328"/>
        <end position="562"/>
    </location>
</feature>
<dbReference type="GO" id="GO:0005886">
    <property type="term" value="C:plasma membrane"/>
    <property type="evidence" value="ECO:0007669"/>
    <property type="project" value="UniProtKB-SubCell"/>
</dbReference>
<dbReference type="PROSITE" id="PS50929">
    <property type="entry name" value="ABC_TM1F"/>
    <property type="match status" value="1"/>
</dbReference>
<evidence type="ECO:0000259" key="12">
    <source>
        <dbReference type="PROSITE" id="PS50893"/>
    </source>
</evidence>
<protein>
    <recommendedName>
        <fullName evidence="16">ABC transporter</fullName>
    </recommendedName>
</protein>
<dbReference type="InterPro" id="IPR017871">
    <property type="entry name" value="ABC_transporter-like_CS"/>
</dbReference>
<dbReference type="InterPro" id="IPR039421">
    <property type="entry name" value="Type_1_exporter"/>
</dbReference>
<organism evidence="14 15">
    <name type="scientific">Streptosporangium minutum</name>
    <dbReference type="NCBI Taxonomy" id="569862"/>
    <lineage>
        <taxon>Bacteria</taxon>
        <taxon>Bacillati</taxon>
        <taxon>Actinomycetota</taxon>
        <taxon>Actinomycetes</taxon>
        <taxon>Streptosporangiales</taxon>
        <taxon>Streptosporangiaceae</taxon>
        <taxon>Streptosporangium</taxon>
    </lineage>
</organism>
<dbReference type="GO" id="GO:0140359">
    <property type="term" value="F:ABC-type transporter activity"/>
    <property type="evidence" value="ECO:0007669"/>
    <property type="project" value="InterPro"/>
</dbReference>
<evidence type="ECO:0000313" key="15">
    <source>
        <dbReference type="Proteomes" id="UP000194761"/>
    </source>
</evidence>
<sequence>MITRLLSLSPPVRRRLAGLVGLLLAITATYVGQGVLIAQSLARIFSGRPVAAIIWPIAGIAVLQLVRSLALAVRESVALRASGGIKKELRRRLTAKLLLLGPSWAQQGRTGSTQTSLVDGVETVDAYVGRFLPQMVAALVGSVGVTAFLFLLDPIIGVVVLLCAVLMPVLPLVSKRVLRGRNAAWLRGYKGLYAENLDALQGMATLKAFNASGRRGAELAKLAEAFCRDSIRLMAVVVLYLGGVAFVIGLGTAVALGVGAMRLAAGELTVTELLLILMLTAECFRPLRELESAYHSSYNAVPSLTAIFEVLDAPARSEGAQVVTGSGVSFHDVTFSYRDRDKPALHHFTLDIAPGERVALVGRSGAGKTTVSALLLRFFDTTDGRISIDGTDICDLPLDVLRSLIAVVSQDTYLFHGTVRHNLTLAKPDATEAEIDAAIRAARADFVHDLPQGLATIVGERGLRLSGGERQRIAIARALLKDAPILVLDEATSSVDAANESGIQQALDALTGGRTTLMIAHRLSTVRDADHVIVMADGQIVEEGDHTSLLSRRGAYARLVAAQEGAAR</sequence>
<dbReference type="FunFam" id="3.40.50.300:FF:000221">
    <property type="entry name" value="Multidrug ABC transporter ATP-binding protein"/>
    <property type="match status" value="1"/>
</dbReference>
<evidence type="ECO:0000256" key="9">
    <source>
        <dbReference type="ARBA" id="ARBA00023136"/>
    </source>
</evidence>
<evidence type="ECO:0000256" key="5">
    <source>
        <dbReference type="ARBA" id="ARBA00022692"/>
    </source>
</evidence>
<comment type="similarity">
    <text evidence="10">Belongs to the ABC transporter superfamily. Siderophore-Fe(3+) uptake transporter (SIUT) (TC 3.A.1.21) family.</text>
</comment>
<dbReference type="PANTHER" id="PTHR24221">
    <property type="entry name" value="ATP-BINDING CASSETTE SUB-FAMILY B"/>
    <property type="match status" value="1"/>
</dbReference>
<dbReference type="InterPro" id="IPR003439">
    <property type="entry name" value="ABC_transporter-like_ATP-bd"/>
</dbReference>
<comment type="caution">
    <text evidence="14">The sequence shown here is derived from an EMBL/GenBank/DDBJ whole genome shotgun (WGS) entry which is preliminary data.</text>
</comment>
<dbReference type="GO" id="GO:0005524">
    <property type="term" value="F:ATP binding"/>
    <property type="evidence" value="ECO:0007669"/>
    <property type="project" value="UniProtKB-KW"/>
</dbReference>
<evidence type="ECO:0000256" key="4">
    <source>
        <dbReference type="ARBA" id="ARBA00022519"/>
    </source>
</evidence>
<dbReference type="GO" id="GO:0034040">
    <property type="term" value="F:ATPase-coupled lipid transmembrane transporter activity"/>
    <property type="evidence" value="ECO:0007669"/>
    <property type="project" value="TreeGrafter"/>
</dbReference>
<evidence type="ECO:0000256" key="6">
    <source>
        <dbReference type="ARBA" id="ARBA00022741"/>
    </source>
</evidence>
<dbReference type="Pfam" id="PF00005">
    <property type="entry name" value="ABC_tran"/>
    <property type="match status" value="1"/>
</dbReference>
<evidence type="ECO:0000256" key="3">
    <source>
        <dbReference type="ARBA" id="ARBA00022475"/>
    </source>
</evidence>
<keyword evidence="5 11" id="KW-0812">Transmembrane</keyword>
<dbReference type="Pfam" id="PF00664">
    <property type="entry name" value="ABC_membrane"/>
    <property type="match status" value="1"/>
</dbReference>
<dbReference type="InterPro" id="IPR027417">
    <property type="entry name" value="P-loop_NTPase"/>
</dbReference>
<dbReference type="AlphaFoldDB" id="A0A243RXP8"/>
<evidence type="ECO:0000256" key="7">
    <source>
        <dbReference type="ARBA" id="ARBA00022840"/>
    </source>
</evidence>
<feature type="transmembrane region" description="Helical" evidence="11">
    <location>
        <begin position="131"/>
        <end position="149"/>
    </location>
</feature>
<comment type="subcellular location">
    <subcellularLocation>
        <location evidence="1">Cell inner membrane</location>
        <topology evidence="1">Multi-pass membrane protein</topology>
    </subcellularLocation>
</comment>
<keyword evidence="3" id="KW-1003">Cell membrane</keyword>
<dbReference type="EMBL" id="NGFP01000002">
    <property type="protein sequence ID" value="OUC99987.1"/>
    <property type="molecule type" value="Genomic_DNA"/>
</dbReference>
<evidence type="ECO:0000256" key="10">
    <source>
        <dbReference type="ARBA" id="ARBA00023455"/>
    </source>
</evidence>
<dbReference type="GO" id="GO:0016887">
    <property type="term" value="F:ATP hydrolysis activity"/>
    <property type="evidence" value="ECO:0007669"/>
    <property type="project" value="InterPro"/>
</dbReference>
<accession>A0A243RXP8</accession>
<dbReference type="Gene3D" id="1.20.1560.10">
    <property type="entry name" value="ABC transporter type 1, transmembrane domain"/>
    <property type="match status" value="1"/>
</dbReference>
<dbReference type="SMART" id="SM00382">
    <property type="entry name" value="AAA"/>
    <property type="match status" value="1"/>
</dbReference>
<keyword evidence="15" id="KW-1185">Reference proteome</keyword>
<keyword evidence="7" id="KW-0067">ATP-binding</keyword>
<evidence type="ECO:0000259" key="13">
    <source>
        <dbReference type="PROSITE" id="PS50929"/>
    </source>
</evidence>
<dbReference type="CDD" id="cd18561">
    <property type="entry name" value="ABC_6TM_AarD_CydDC_like"/>
    <property type="match status" value="1"/>
</dbReference>
<name>A0A243RXP8_9ACTN</name>
<feature type="transmembrane region" description="Helical" evidence="11">
    <location>
        <begin position="155"/>
        <end position="173"/>
    </location>
</feature>
<feature type="transmembrane region" description="Helical" evidence="11">
    <location>
        <begin position="52"/>
        <end position="73"/>
    </location>
</feature>
<reference evidence="14 15" key="1">
    <citation type="submission" date="2017-05" db="EMBL/GenBank/DDBJ databases">
        <title>Biotechnological potential of actinobacteria isolated from South African environments.</title>
        <authorList>
            <person name="Le Roes-Hill M."/>
            <person name="Prins A."/>
            <person name="Durrell K.A."/>
        </authorList>
    </citation>
    <scope>NUCLEOTIDE SEQUENCE [LARGE SCALE GENOMIC DNA]</scope>
    <source>
        <strain evidence="14">M26</strain>
    </source>
</reference>
<keyword evidence="6" id="KW-0547">Nucleotide-binding</keyword>
<evidence type="ECO:0008006" key="16">
    <source>
        <dbReference type="Google" id="ProtNLM"/>
    </source>
</evidence>
<dbReference type="Proteomes" id="UP000194761">
    <property type="component" value="Unassembled WGS sequence"/>
</dbReference>
<feature type="domain" description="ABC transmembrane type-1" evidence="13">
    <location>
        <begin position="17"/>
        <end position="299"/>
    </location>
</feature>
<dbReference type="SUPFAM" id="SSF90123">
    <property type="entry name" value="ABC transporter transmembrane region"/>
    <property type="match status" value="1"/>
</dbReference>
<proteinExistence type="inferred from homology"/>
<dbReference type="InterPro" id="IPR003593">
    <property type="entry name" value="AAA+_ATPase"/>
</dbReference>